<evidence type="ECO:0000256" key="1">
    <source>
        <dbReference type="ARBA" id="ARBA00022670"/>
    </source>
</evidence>
<protein>
    <recommendedName>
        <fullName evidence="7">MPN domain-containing protein</fullName>
    </recommendedName>
</protein>
<keyword evidence="5" id="KW-0482">Metalloprotease</keyword>
<dbReference type="PANTHER" id="PTHR30471:SF3">
    <property type="entry name" value="UPF0758 PROTEIN YEES-RELATED"/>
    <property type="match status" value="1"/>
</dbReference>
<evidence type="ECO:0000256" key="2">
    <source>
        <dbReference type="ARBA" id="ARBA00022723"/>
    </source>
</evidence>
<dbReference type="InterPro" id="IPR020891">
    <property type="entry name" value="UPF0758_CS"/>
</dbReference>
<dbReference type="InterPro" id="IPR025657">
    <property type="entry name" value="RadC_JAB"/>
</dbReference>
<gene>
    <name evidence="8" type="ORF">COY51_06690</name>
</gene>
<feature type="domain" description="MPN" evidence="7">
    <location>
        <begin position="122"/>
        <end position="244"/>
    </location>
</feature>
<organism evidence="8 9">
    <name type="scientific">Candidatus Desantisbacteria bacterium CG_4_10_14_0_8_um_filter_39_17</name>
    <dbReference type="NCBI Taxonomy" id="1974542"/>
    <lineage>
        <taxon>Bacteria</taxon>
        <taxon>Candidatus Desantisiibacteriota</taxon>
    </lineage>
</organism>
<name>A0A2H9PB86_9BACT</name>
<evidence type="ECO:0000256" key="5">
    <source>
        <dbReference type="ARBA" id="ARBA00023049"/>
    </source>
</evidence>
<dbReference type="PROSITE" id="PS01302">
    <property type="entry name" value="UPF0758"/>
    <property type="match status" value="1"/>
</dbReference>
<reference evidence="9" key="1">
    <citation type="submission" date="2017-09" db="EMBL/GenBank/DDBJ databases">
        <title>Depth-based differentiation of microbial function through sediment-hosted aquifers and enrichment of novel symbionts in the deep terrestrial subsurface.</title>
        <authorList>
            <person name="Probst A.J."/>
            <person name="Ladd B."/>
            <person name="Jarett J.K."/>
            <person name="Geller-Mcgrath D.E."/>
            <person name="Sieber C.M.K."/>
            <person name="Emerson J.B."/>
            <person name="Anantharaman K."/>
            <person name="Thomas B.C."/>
            <person name="Malmstrom R."/>
            <person name="Stieglmeier M."/>
            <person name="Klingl A."/>
            <person name="Woyke T."/>
            <person name="Ryan C.M."/>
            <person name="Banfield J.F."/>
        </authorList>
    </citation>
    <scope>NUCLEOTIDE SEQUENCE [LARGE SCALE GENOMIC DNA]</scope>
</reference>
<evidence type="ECO:0000259" key="7">
    <source>
        <dbReference type="PROSITE" id="PS50249"/>
    </source>
</evidence>
<dbReference type="GO" id="GO:0006508">
    <property type="term" value="P:proteolysis"/>
    <property type="evidence" value="ECO:0007669"/>
    <property type="project" value="UniProtKB-KW"/>
</dbReference>
<dbReference type="AlphaFoldDB" id="A0A2H9PB86"/>
<evidence type="ECO:0000256" key="6">
    <source>
        <dbReference type="RuleBase" id="RU003797"/>
    </source>
</evidence>
<accession>A0A2H9PB86</accession>
<evidence type="ECO:0000256" key="4">
    <source>
        <dbReference type="ARBA" id="ARBA00022833"/>
    </source>
</evidence>
<dbReference type="Pfam" id="PF04002">
    <property type="entry name" value="RadC"/>
    <property type="match status" value="1"/>
</dbReference>
<evidence type="ECO:0000313" key="9">
    <source>
        <dbReference type="Proteomes" id="UP000234145"/>
    </source>
</evidence>
<dbReference type="InterPro" id="IPR037518">
    <property type="entry name" value="MPN"/>
</dbReference>
<keyword evidence="2" id="KW-0479">Metal-binding</keyword>
<dbReference type="PROSITE" id="PS50249">
    <property type="entry name" value="MPN"/>
    <property type="match status" value="1"/>
</dbReference>
<evidence type="ECO:0000313" key="8">
    <source>
        <dbReference type="EMBL" id="PIZ15008.1"/>
    </source>
</evidence>
<dbReference type="EMBL" id="PFMS01000111">
    <property type="protein sequence ID" value="PIZ15008.1"/>
    <property type="molecule type" value="Genomic_DNA"/>
</dbReference>
<dbReference type="GO" id="GO:0046872">
    <property type="term" value="F:metal ion binding"/>
    <property type="evidence" value="ECO:0007669"/>
    <property type="project" value="UniProtKB-KW"/>
</dbReference>
<keyword evidence="3" id="KW-0378">Hydrolase</keyword>
<dbReference type="PANTHER" id="PTHR30471">
    <property type="entry name" value="DNA REPAIR PROTEIN RADC"/>
    <property type="match status" value="1"/>
</dbReference>
<comment type="similarity">
    <text evidence="6">Belongs to the UPF0758 family.</text>
</comment>
<keyword evidence="1" id="KW-0645">Protease</keyword>
<dbReference type="Gene3D" id="3.40.140.10">
    <property type="entry name" value="Cytidine Deaminase, domain 2"/>
    <property type="match status" value="1"/>
</dbReference>
<dbReference type="CDD" id="cd08071">
    <property type="entry name" value="MPN_DUF2466"/>
    <property type="match status" value="1"/>
</dbReference>
<proteinExistence type="inferred from homology"/>
<dbReference type="Pfam" id="PF20582">
    <property type="entry name" value="UPF0758_N"/>
    <property type="match status" value="1"/>
</dbReference>
<dbReference type="NCBIfam" id="NF000642">
    <property type="entry name" value="PRK00024.1"/>
    <property type="match status" value="1"/>
</dbReference>
<evidence type="ECO:0000256" key="3">
    <source>
        <dbReference type="ARBA" id="ARBA00022801"/>
    </source>
</evidence>
<sequence>MEPKHKSSSRPTRQLQNFKNIPVKDWPVDDRPREKLLKWGEHTLSDAELIAILIRTGTRGISAIDLGRRILQKFKTFRQMSHTDISQWREIVGLGNTKICQIKAAIEIGRRFITEERKKEGPVKSSREVADLMMPRLRDLKKEVFKILLLDGQNNVNNVVEMDEGTVTQATPSIREIISRALQDFAAAIVAVHNHPSGDPHPSEGDKEFTRELVSAGEIMQIKVLDHIIIGDNKYFSFADEGLL</sequence>
<dbReference type="InterPro" id="IPR046778">
    <property type="entry name" value="UPF0758_N"/>
</dbReference>
<comment type="caution">
    <text evidence="8">The sequence shown here is derived from an EMBL/GenBank/DDBJ whole genome shotgun (WGS) entry which is preliminary data.</text>
</comment>
<dbReference type="NCBIfam" id="TIGR00608">
    <property type="entry name" value="radc"/>
    <property type="match status" value="1"/>
</dbReference>
<dbReference type="Proteomes" id="UP000234145">
    <property type="component" value="Unassembled WGS sequence"/>
</dbReference>
<keyword evidence="4" id="KW-0862">Zinc</keyword>
<dbReference type="InterPro" id="IPR001405">
    <property type="entry name" value="UPF0758"/>
</dbReference>
<dbReference type="GO" id="GO:0008237">
    <property type="term" value="F:metallopeptidase activity"/>
    <property type="evidence" value="ECO:0007669"/>
    <property type="project" value="UniProtKB-KW"/>
</dbReference>